<dbReference type="InterPro" id="IPR036291">
    <property type="entry name" value="NAD(P)-bd_dom_sf"/>
</dbReference>
<dbReference type="InterPro" id="IPR006311">
    <property type="entry name" value="TAT_signal"/>
</dbReference>
<feature type="region of interest" description="Disordered" evidence="1">
    <location>
        <begin position="432"/>
        <end position="466"/>
    </location>
</feature>
<feature type="domain" description="Gfo/Idh/MocA-like oxidoreductase N-terminal" evidence="2">
    <location>
        <begin position="47"/>
        <end position="175"/>
    </location>
</feature>
<proteinExistence type="predicted"/>
<accession>A0A6M1RRA5</accession>
<dbReference type="PANTHER" id="PTHR43818:SF5">
    <property type="entry name" value="OXIDOREDUCTASE FAMILY PROTEIN"/>
    <property type="match status" value="1"/>
</dbReference>
<keyword evidence="4" id="KW-1185">Reference proteome</keyword>
<dbReference type="EMBL" id="JAAKYA010000004">
    <property type="protein sequence ID" value="NGO37811.1"/>
    <property type="molecule type" value="Genomic_DNA"/>
</dbReference>
<dbReference type="Pfam" id="PF01408">
    <property type="entry name" value="GFO_IDH_MocA"/>
    <property type="match status" value="1"/>
</dbReference>
<dbReference type="Proteomes" id="UP000477311">
    <property type="component" value="Unassembled WGS sequence"/>
</dbReference>
<gene>
    <name evidence="3" type="ORF">G4L39_00115</name>
</gene>
<dbReference type="RefSeq" id="WP_165104993.1">
    <property type="nucleotide sequence ID" value="NZ_JAAKYA010000004.1"/>
</dbReference>
<evidence type="ECO:0000313" key="4">
    <source>
        <dbReference type="Proteomes" id="UP000477311"/>
    </source>
</evidence>
<dbReference type="PANTHER" id="PTHR43818">
    <property type="entry name" value="BCDNA.GH03377"/>
    <property type="match status" value="1"/>
</dbReference>
<dbReference type="SUPFAM" id="SSF51735">
    <property type="entry name" value="NAD(P)-binding Rossmann-fold domains"/>
    <property type="match status" value="1"/>
</dbReference>
<dbReference type="Gene3D" id="3.40.50.720">
    <property type="entry name" value="NAD(P)-binding Rossmann-like Domain"/>
    <property type="match status" value="1"/>
</dbReference>
<dbReference type="PROSITE" id="PS51318">
    <property type="entry name" value="TAT"/>
    <property type="match status" value="1"/>
</dbReference>
<evidence type="ECO:0000256" key="1">
    <source>
        <dbReference type="SAM" id="MobiDB-lite"/>
    </source>
</evidence>
<dbReference type="Gene3D" id="3.30.360.10">
    <property type="entry name" value="Dihydrodipicolinate Reductase, domain 2"/>
    <property type="match status" value="1"/>
</dbReference>
<dbReference type="AlphaFoldDB" id="A0A6M1RRA5"/>
<dbReference type="InterPro" id="IPR000683">
    <property type="entry name" value="Gfo/Idh/MocA-like_OxRdtase_N"/>
</dbReference>
<organism evidence="3 4">
    <name type="scientific">Limisphaera ngatamarikiensis</name>
    <dbReference type="NCBI Taxonomy" id="1324935"/>
    <lineage>
        <taxon>Bacteria</taxon>
        <taxon>Pseudomonadati</taxon>
        <taxon>Verrucomicrobiota</taxon>
        <taxon>Verrucomicrobiia</taxon>
        <taxon>Limisphaerales</taxon>
        <taxon>Limisphaeraceae</taxon>
        <taxon>Limisphaera</taxon>
    </lineage>
</organism>
<evidence type="ECO:0000313" key="3">
    <source>
        <dbReference type="EMBL" id="NGO37811.1"/>
    </source>
</evidence>
<sequence length="466" mass="52056">MQTESSTDKRWPNRREFLIQTGRLAAVSALAGVSLPHVHGGEGGGLRLALVGCGGRGTGAVGDAIHAGVVPVKLVAMADVFRDRLQSSYESLKSQFADHVDVPEDRRFLGFDAYKYAMDCLRPGDVVILTTPPAFRWVHFTYAIQKGLNVFMEKPVTVDGPTSRRMLELAKQSEARGLKCGVGLMSRHSRALQELAQRVRDGQLGEIILQRGYRMHGPAGYFASVAKPPDMSHLLYQLRRFHSFIWASGGCFSDFYIHIIDHLAWMKGTWPERAQAVGGRHYKTDPEGRPYVDQNFDVYSVEYTYPDGTKMLFDGRCMTGCRDLYASYLHGTNGMAVVSSSGDCGLPSRIFKSHRMRRSDLVWESQVPENESNPYVNEWRALLTAIVKDQPFNEVERGVMASVVTSMGRMAAHTGQEVTLDEMLNHDHEMAPGLDRLTYDSPAPLQPGPDGRYPVPEPGRKRNREY</sequence>
<protein>
    <submittedName>
        <fullName evidence="3">Gfo/Idh/MocA family oxidoreductase</fullName>
    </submittedName>
</protein>
<dbReference type="InterPro" id="IPR050463">
    <property type="entry name" value="Gfo/Idh/MocA_oxidrdct_glycsds"/>
</dbReference>
<name>A0A6M1RRA5_9BACT</name>
<dbReference type="GO" id="GO:0000166">
    <property type="term" value="F:nucleotide binding"/>
    <property type="evidence" value="ECO:0007669"/>
    <property type="project" value="InterPro"/>
</dbReference>
<dbReference type="SUPFAM" id="SSF55347">
    <property type="entry name" value="Glyceraldehyde-3-phosphate dehydrogenase-like, C-terminal domain"/>
    <property type="match status" value="1"/>
</dbReference>
<reference evidence="3 4" key="1">
    <citation type="submission" date="2020-02" db="EMBL/GenBank/DDBJ databases">
        <title>Draft genome sequence of Limisphaera ngatamarikiensis NGM72.4T, a thermophilic Verrucomicrobia grouped in subdivision 3.</title>
        <authorList>
            <person name="Carere C.R."/>
            <person name="Steen J."/>
            <person name="Hugenholtz P."/>
            <person name="Stott M.B."/>
        </authorList>
    </citation>
    <scope>NUCLEOTIDE SEQUENCE [LARGE SCALE GENOMIC DNA]</scope>
    <source>
        <strain evidence="3 4">NGM72.4</strain>
    </source>
</reference>
<comment type="caution">
    <text evidence="3">The sequence shown here is derived from an EMBL/GenBank/DDBJ whole genome shotgun (WGS) entry which is preliminary data.</text>
</comment>
<evidence type="ECO:0000259" key="2">
    <source>
        <dbReference type="Pfam" id="PF01408"/>
    </source>
</evidence>